<keyword evidence="5" id="KW-0723">Serine/threonine-protein kinase</keyword>
<proteinExistence type="predicted"/>
<dbReference type="FunFam" id="1.10.510.10:FF:000358">
    <property type="entry name" value="Putative leucine-rich repeat receptor-like serine/threonine-protein kinase"/>
    <property type="match status" value="1"/>
</dbReference>
<evidence type="ECO:0000256" key="22">
    <source>
        <dbReference type="SAM" id="Phobius"/>
    </source>
</evidence>
<evidence type="ECO:0000256" key="11">
    <source>
        <dbReference type="ARBA" id="ARBA00022737"/>
    </source>
</evidence>
<dbReference type="AlphaFoldDB" id="A0AA38TXV9"/>
<comment type="caution">
    <text evidence="24">The sequence shown here is derived from an EMBL/GenBank/DDBJ whole genome shotgun (WGS) entry which is preliminary data.</text>
</comment>
<dbReference type="InterPro" id="IPR045272">
    <property type="entry name" value="ANXUR1/2-like"/>
</dbReference>
<dbReference type="InterPro" id="IPR024788">
    <property type="entry name" value="Malectin-like_Carb-bd_dom"/>
</dbReference>
<dbReference type="Pfam" id="PF07714">
    <property type="entry name" value="PK_Tyr_Ser-Thr"/>
    <property type="match status" value="1"/>
</dbReference>
<evidence type="ECO:0000256" key="15">
    <source>
        <dbReference type="ARBA" id="ARBA00022989"/>
    </source>
</evidence>
<dbReference type="InterPro" id="IPR011009">
    <property type="entry name" value="Kinase-like_dom_sf"/>
</dbReference>
<reference evidence="24" key="1">
    <citation type="submission" date="2023-03" db="EMBL/GenBank/DDBJ databases">
        <title>Chromosome-scale reference genome and RAD-based genetic map of yellow starthistle (Centaurea solstitialis) reveal putative structural variation and QTLs associated with invader traits.</title>
        <authorList>
            <person name="Reatini B."/>
            <person name="Cang F.A."/>
            <person name="Jiang Q."/>
            <person name="Mckibben M.T.W."/>
            <person name="Barker M.S."/>
            <person name="Rieseberg L.H."/>
            <person name="Dlugosch K.M."/>
        </authorList>
    </citation>
    <scope>NUCLEOTIDE SEQUENCE</scope>
    <source>
        <strain evidence="24">CAN-66</strain>
        <tissue evidence="24">Leaf</tissue>
    </source>
</reference>
<dbReference type="FunFam" id="2.60.120.430:FF:000003">
    <property type="entry name" value="FERONIA receptor-like kinase"/>
    <property type="match status" value="1"/>
</dbReference>
<feature type="transmembrane region" description="Helical" evidence="22">
    <location>
        <begin position="7"/>
        <end position="27"/>
    </location>
</feature>
<dbReference type="GO" id="GO:0005886">
    <property type="term" value="C:plasma membrane"/>
    <property type="evidence" value="ECO:0007669"/>
    <property type="project" value="UniProtKB-SubCell"/>
</dbReference>
<keyword evidence="11" id="KW-0677">Repeat</keyword>
<evidence type="ECO:0000256" key="5">
    <source>
        <dbReference type="ARBA" id="ARBA00022527"/>
    </source>
</evidence>
<dbReference type="GO" id="GO:0004674">
    <property type="term" value="F:protein serine/threonine kinase activity"/>
    <property type="evidence" value="ECO:0007669"/>
    <property type="project" value="UniProtKB-KW"/>
</dbReference>
<dbReference type="PROSITE" id="PS50011">
    <property type="entry name" value="PROTEIN_KINASE_DOM"/>
    <property type="match status" value="1"/>
</dbReference>
<dbReference type="Gene3D" id="2.60.120.430">
    <property type="entry name" value="Galactose-binding lectin"/>
    <property type="match status" value="2"/>
</dbReference>
<evidence type="ECO:0000256" key="4">
    <source>
        <dbReference type="ARBA" id="ARBA00022475"/>
    </source>
</evidence>
<evidence type="ECO:0000256" key="8">
    <source>
        <dbReference type="ARBA" id="ARBA00022679"/>
    </source>
</evidence>
<keyword evidence="12 21" id="KW-0547">Nucleotide-binding</keyword>
<dbReference type="GO" id="GO:0005524">
    <property type="term" value="F:ATP binding"/>
    <property type="evidence" value="ECO:0007669"/>
    <property type="project" value="UniProtKB-UniRule"/>
</dbReference>
<keyword evidence="4" id="KW-1003">Cell membrane</keyword>
<evidence type="ECO:0000259" key="23">
    <source>
        <dbReference type="PROSITE" id="PS50011"/>
    </source>
</evidence>
<dbReference type="Gene3D" id="3.30.200.20">
    <property type="entry name" value="Phosphorylase Kinase, domain 1"/>
    <property type="match status" value="1"/>
</dbReference>
<feature type="domain" description="Protein kinase" evidence="23">
    <location>
        <begin position="495"/>
        <end position="787"/>
    </location>
</feature>
<keyword evidence="17" id="KW-0675">Receptor</keyword>
<keyword evidence="15 22" id="KW-1133">Transmembrane helix</keyword>
<dbReference type="EMBL" id="JARYMX010000002">
    <property type="protein sequence ID" value="KAJ9562396.1"/>
    <property type="molecule type" value="Genomic_DNA"/>
</dbReference>
<evidence type="ECO:0000256" key="7">
    <source>
        <dbReference type="ARBA" id="ARBA00022614"/>
    </source>
</evidence>
<comment type="catalytic activity">
    <reaction evidence="19">
        <text>L-threonyl-[protein] + ATP = O-phospho-L-threonyl-[protein] + ADP + H(+)</text>
        <dbReference type="Rhea" id="RHEA:46608"/>
        <dbReference type="Rhea" id="RHEA-COMP:11060"/>
        <dbReference type="Rhea" id="RHEA-COMP:11605"/>
        <dbReference type="ChEBI" id="CHEBI:15378"/>
        <dbReference type="ChEBI" id="CHEBI:30013"/>
        <dbReference type="ChEBI" id="CHEBI:30616"/>
        <dbReference type="ChEBI" id="CHEBI:61977"/>
        <dbReference type="ChEBI" id="CHEBI:456216"/>
        <dbReference type="EC" id="2.7.11.1"/>
    </reaction>
</comment>
<keyword evidence="25" id="KW-1185">Reference proteome</keyword>
<feature type="binding site" evidence="21">
    <location>
        <position position="524"/>
    </location>
    <ligand>
        <name>ATP</name>
        <dbReference type="ChEBI" id="CHEBI:30616"/>
    </ligand>
</feature>
<evidence type="ECO:0000256" key="1">
    <source>
        <dbReference type="ARBA" id="ARBA00004162"/>
    </source>
</evidence>
<keyword evidence="9 22" id="KW-0812">Transmembrane</keyword>
<dbReference type="PROSITE" id="PS00107">
    <property type="entry name" value="PROTEIN_KINASE_ATP"/>
    <property type="match status" value="1"/>
</dbReference>
<evidence type="ECO:0000256" key="16">
    <source>
        <dbReference type="ARBA" id="ARBA00023136"/>
    </source>
</evidence>
<dbReference type="EC" id="2.7.11.1" evidence="3"/>
<evidence type="ECO:0000256" key="20">
    <source>
        <dbReference type="ARBA" id="ARBA00048679"/>
    </source>
</evidence>
<evidence type="ECO:0000256" key="9">
    <source>
        <dbReference type="ARBA" id="ARBA00022692"/>
    </source>
</evidence>
<keyword evidence="8" id="KW-0808">Transferase</keyword>
<dbReference type="PROSITE" id="PS00108">
    <property type="entry name" value="PROTEIN_KINASE_ST"/>
    <property type="match status" value="1"/>
</dbReference>
<evidence type="ECO:0000313" key="24">
    <source>
        <dbReference type="EMBL" id="KAJ9562396.1"/>
    </source>
</evidence>
<keyword evidence="7" id="KW-0433">Leucine-rich repeat</keyword>
<evidence type="ECO:0000256" key="14">
    <source>
        <dbReference type="ARBA" id="ARBA00022840"/>
    </source>
</evidence>
<keyword evidence="13" id="KW-0418">Kinase</keyword>
<evidence type="ECO:0000256" key="12">
    <source>
        <dbReference type="ARBA" id="ARBA00022741"/>
    </source>
</evidence>
<dbReference type="PANTHER" id="PTHR27003">
    <property type="entry name" value="OS07G0166700 PROTEIN"/>
    <property type="match status" value="1"/>
</dbReference>
<dbReference type="CDD" id="cd14066">
    <property type="entry name" value="STKc_IRAK"/>
    <property type="match status" value="1"/>
</dbReference>
<keyword evidence="18" id="KW-0325">Glycoprotein</keyword>
<organism evidence="24 25">
    <name type="scientific">Centaurea solstitialis</name>
    <name type="common">yellow star-thistle</name>
    <dbReference type="NCBI Taxonomy" id="347529"/>
    <lineage>
        <taxon>Eukaryota</taxon>
        <taxon>Viridiplantae</taxon>
        <taxon>Streptophyta</taxon>
        <taxon>Embryophyta</taxon>
        <taxon>Tracheophyta</taxon>
        <taxon>Spermatophyta</taxon>
        <taxon>Magnoliopsida</taxon>
        <taxon>eudicotyledons</taxon>
        <taxon>Gunneridae</taxon>
        <taxon>Pentapetalae</taxon>
        <taxon>asterids</taxon>
        <taxon>campanulids</taxon>
        <taxon>Asterales</taxon>
        <taxon>Asteraceae</taxon>
        <taxon>Carduoideae</taxon>
        <taxon>Cardueae</taxon>
        <taxon>Centaureinae</taxon>
        <taxon>Centaurea</taxon>
    </lineage>
</organism>
<dbReference type="InterPro" id="IPR017441">
    <property type="entry name" value="Protein_kinase_ATP_BS"/>
</dbReference>
<evidence type="ECO:0000256" key="18">
    <source>
        <dbReference type="ARBA" id="ARBA00023180"/>
    </source>
</evidence>
<gene>
    <name evidence="24" type="ORF">OSB04_007556</name>
</gene>
<evidence type="ECO:0000256" key="10">
    <source>
        <dbReference type="ARBA" id="ARBA00022729"/>
    </source>
</evidence>
<accession>A0AA38TXV9</accession>
<dbReference type="InterPro" id="IPR008271">
    <property type="entry name" value="Ser/Thr_kinase_AS"/>
</dbReference>
<keyword evidence="6" id="KW-0597">Phosphoprotein</keyword>
<evidence type="ECO:0000313" key="25">
    <source>
        <dbReference type="Proteomes" id="UP001172457"/>
    </source>
</evidence>
<evidence type="ECO:0000256" key="2">
    <source>
        <dbReference type="ARBA" id="ARBA00004479"/>
    </source>
</evidence>
<protein>
    <recommendedName>
        <fullName evidence="3">non-specific serine/threonine protein kinase</fullName>
        <ecNumber evidence="3">2.7.11.1</ecNumber>
    </recommendedName>
</protein>
<evidence type="ECO:0000256" key="6">
    <source>
        <dbReference type="ARBA" id="ARBA00022553"/>
    </source>
</evidence>
<dbReference type="InterPro" id="IPR001245">
    <property type="entry name" value="Ser-Thr/Tyr_kinase_cat_dom"/>
</dbReference>
<keyword evidence="10" id="KW-0732">Signal</keyword>
<evidence type="ECO:0000256" key="3">
    <source>
        <dbReference type="ARBA" id="ARBA00012513"/>
    </source>
</evidence>
<keyword evidence="16 22" id="KW-0472">Membrane</keyword>
<dbReference type="SMART" id="SM00220">
    <property type="entry name" value="S_TKc"/>
    <property type="match status" value="1"/>
</dbReference>
<dbReference type="GO" id="GO:0004714">
    <property type="term" value="F:transmembrane receptor protein tyrosine kinase activity"/>
    <property type="evidence" value="ECO:0007669"/>
    <property type="project" value="InterPro"/>
</dbReference>
<evidence type="ECO:0000256" key="17">
    <source>
        <dbReference type="ARBA" id="ARBA00023170"/>
    </source>
</evidence>
<dbReference type="FunFam" id="3.30.200.20:FF:000039">
    <property type="entry name" value="receptor-like protein kinase FERONIA"/>
    <property type="match status" value="1"/>
</dbReference>
<dbReference type="Pfam" id="PF00069">
    <property type="entry name" value="Pkinase"/>
    <property type="match status" value="1"/>
</dbReference>
<keyword evidence="14 21" id="KW-0067">ATP-binding</keyword>
<name>A0AA38TXV9_9ASTR</name>
<dbReference type="Proteomes" id="UP001172457">
    <property type="component" value="Chromosome 2"/>
</dbReference>
<dbReference type="PANTHER" id="PTHR27003:SF331">
    <property type="entry name" value="SERINE_THREONINE_DUAL SPECIFICITY PROTEIN KINASE, CATALYTIC DOMAIN-CONTAINING PROTEIN-RELATED"/>
    <property type="match status" value="1"/>
</dbReference>
<evidence type="ECO:0000256" key="19">
    <source>
        <dbReference type="ARBA" id="ARBA00047899"/>
    </source>
</evidence>
<dbReference type="InterPro" id="IPR000719">
    <property type="entry name" value="Prot_kinase_dom"/>
</dbReference>
<dbReference type="Pfam" id="PF12819">
    <property type="entry name" value="Malectin_like"/>
    <property type="match status" value="1"/>
</dbReference>
<comment type="catalytic activity">
    <reaction evidence="20">
        <text>L-seryl-[protein] + ATP = O-phospho-L-seryl-[protein] + ADP + H(+)</text>
        <dbReference type="Rhea" id="RHEA:17989"/>
        <dbReference type="Rhea" id="RHEA-COMP:9863"/>
        <dbReference type="Rhea" id="RHEA-COMP:11604"/>
        <dbReference type="ChEBI" id="CHEBI:15378"/>
        <dbReference type="ChEBI" id="CHEBI:29999"/>
        <dbReference type="ChEBI" id="CHEBI:30616"/>
        <dbReference type="ChEBI" id="CHEBI:83421"/>
        <dbReference type="ChEBI" id="CHEBI:456216"/>
        <dbReference type="EC" id="2.7.11.1"/>
    </reaction>
</comment>
<dbReference type="SUPFAM" id="SSF56112">
    <property type="entry name" value="Protein kinase-like (PK-like)"/>
    <property type="match status" value="2"/>
</dbReference>
<dbReference type="FunFam" id="2.60.120.430:FF:000007">
    <property type="entry name" value="FERONIA receptor-like kinase"/>
    <property type="match status" value="1"/>
</dbReference>
<evidence type="ECO:0000256" key="21">
    <source>
        <dbReference type="PROSITE-ProRule" id="PRU10141"/>
    </source>
</evidence>
<evidence type="ECO:0000256" key="13">
    <source>
        <dbReference type="ARBA" id="ARBA00022777"/>
    </source>
</evidence>
<comment type="subcellular location">
    <subcellularLocation>
        <location evidence="1">Cell membrane</location>
        <topology evidence="1">Single-pass membrane protein</topology>
    </subcellularLocation>
    <subcellularLocation>
        <location evidence="2">Membrane</location>
        <topology evidence="2">Single-pass type I membrane protein</topology>
    </subcellularLocation>
</comment>
<sequence>MCLNPLFYVFILHLIFSVVGNLPAPYFPIDDIAVNCGSIGNSFALDGREWTGDIGTKFGLSRKQAGSSMATKAVHVSLSGDPVPYLTARASRSPFFYTFKLHPGPKFVRLHFNPASYIGFETATDLFTVRAGPYKLLHEFSPSLAARAASVISFSREFCVSVGESQELTVTIAPSRTGGNSYAFVNGIEIVSMPSGLYHTPEGEPGANVVGPHRQYKFYIDNTTALETVHRLNIGGSPVSPIEDTGMFQRWSKDSDYLLEKNKNYQVYHATNMIKYTNIPTFSAPLKVYQTSRSSNSKKSTTFTWKLPVDLGFRYLIRLHFCQHEPTTRSKIDHGEFGILINDQIAERNAKVTKWGGGYGIAVYRDYVTSMRGDKKDGKSDLSIAIFSKSGWIEGKLNGLEVFKLSNPDDSLAGSNPAFRSQSSSIWMPKFPAFGGINAIATKSIMIITALNIIVYIQRWFWEEKLGKKNVLLPSSDEPCRRFSLVEITAATRNFDEALVIGMGGFAKVYKGVIDDGTKTVAIKRMSSRSHEGDLEFQMEIQMICRLRHNHLVSLIGYSDDGNEMILVYEYMSCGTLAEHLFKLGSDDSSNFAPLLWDQRLKICIGAAHGLDYLHTGTRHGVIHRDVKTSNILLDENLIGKISDFGLSKVEITKPTQFSPKSYVSTNIKGTVGYLDPDYFLSRKLSRKSDVYAFGVVLFEVLCGRTAVDPGLEEDQRSLAIWARQSIKDSKLEQIIDPHLRNEISPHCLKIFTELAEKCLENRPKRRPTMANIISNNKKDQIGLHYLHTGSDDGIIHRDIKSTNILLDKDYVAKVADFGISRSDNVDPTETSFIKGSFGYMDPEYLSYLKLTKKSDVYSFGVVLLEVLCARPAILPGDNLAHWAIKEIENGNVDAIIDPFLAGTINEISLRNFLETVKGSLKVTGDERPSMDEVKWNLKYALNFQQLVAETHEDSTIMESSLHLRMSMIHRLPSYGIDDDSFANGNSASSFASGSKAIDEAR</sequence>
<dbReference type="GO" id="GO:0009506">
    <property type="term" value="C:plasmodesma"/>
    <property type="evidence" value="ECO:0007669"/>
    <property type="project" value="TreeGrafter"/>
</dbReference>
<dbReference type="Gene3D" id="1.10.510.10">
    <property type="entry name" value="Transferase(Phosphotransferase) domain 1"/>
    <property type="match status" value="2"/>
</dbReference>